<feature type="compositionally biased region" description="Basic residues" evidence="1">
    <location>
        <begin position="20"/>
        <end position="32"/>
    </location>
</feature>
<dbReference type="HOGENOM" id="CLU_930701_0_0_1"/>
<proteinExistence type="predicted"/>
<evidence type="ECO:0000256" key="1">
    <source>
        <dbReference type="SAM" id="MobiDB-lite"/>
    </source>
</evidence>
<evidence type="ECO:0000313" key="2">
    <source>
        <dbReference type="EMBL" id="EON62370.1"/>
    </source>
</evidence>
<protein>
    <submittedName>
        <fullName evidence="2">Uncharacterized protein</fullName>
    </submittedName>
</protein>
<dbReference type="Proteomes" id="UP000016924">
    <property type="component" value="Unassembled WGS sequence"/>
</dbReference>
<feature type="region of interest" description="Disordered" evidence="1">
    <location>
        <begin position="1"/>
        <end position="35"/>
    </location>
</feature>
<sequence length="299" mass="33044">MSAPSVTTLVSADYTPGSPRTKKPSVRQRAGNRRPMTNVFFQKKGGKAQTIFSMTATTKGLTRYSSYARQCIERPGGSLQAGALRLELRAAGEKEAGVVLKYMDDNADVANPALLRLPAEETLEYYIKVYEVVEKLEFPRSLHTIRQAILEWITFHPLDMAEIKLICTTFPAEHGIVHRMLHSIPHLQAQGFIAEEDHTMMVAMIGRFPKVQALNEALHQKKQMSLQRKARGASYNYTTSSTGWTSRAQNAKHYVDVAGSSNPGKSMAKSKPLQASNAKSNGHKAVGKLQQGVKSTTQK</sequence>
<dbReference type="EMBL" id="JH767558">
    <property type="protein sequence ID" value="EON62370.1"/>
    <property type="molecule type" value="Genomic_DNA"/>
</dbReference>
<feature type="compositionally biased region" description="Polar residues" evidence="1">
    <location>
        <begin position="1"/>
        <end position="10"/>
    </location>
</feature>
<name>R7YKE0_CONA1</name>
<keyword evidence="3" id="KW-1185">Reference proteome</keyword>
<feature type="region of interest" description="Disordered" evidence="1">
    <location>
        <begin position="256"/>
        <end position="299"/>
    </location>
</feature>
<accession>R7YKE0</accession>
<reference evidence="3" key="1">
    <citation type="submission" date="2012-06" db="EMBL/GenBank/DDBJ databases">
        <title>The genome sequence of Coniosporium apollinis CBS 100218.</title>
        <authorList>
            <consortium name="The Broad Institute Genome Sequencing Platform"/>
            <person name="Cuomo C."/>
            <person name="Gorbushina A."/>
            <person name="Noack S."/>
            <person name="Walker B."/>
            <person name="Young S.K."/>
            <person name="Zeng Q."/>
            <person name="Gargeya S."/>
            <person name="Fitzgerald M."/>
            <person name="Haas B."/>
            <person name="Abouelleil A."/>
            <person name="Alvarado L."/>
            <person name="Arachchi H.M."/>
            <person name="Berlin A.M."/>
            <person name="Chapman S.B."/>
            <person name="Goldberg J."/>
            <person name="Griggs A."/>
            <person name="Gujja S."/>
            <person name="Hansen M."/>
            <person name="Howarth C."/>
            <person name="Imamovic A."/>
            <person name="Larimer J."/>
            <person name="McCowan C."/>
            <person name="Montmayeur A."/>
            <person name="Murphy C."/>
            <person name="Neiman D."/>
            <person name="Pearson M."/>
            <person name="Priest M."/>
            <person name="Roberts A."/>
            <person name="Saif S."/>
            <person name="Shea T."/>
            <person name="Sisk P."/>
            <person name="Sykes S."/>
            <person name="Wortman J."/>
            <person name="Nusbaum C."/>
            <person name="Birren B."/>
        </authorList>
    </citation>
    <scope>NUCLEOTIDE SEQUENCE [LARGE SCALE GENOMIC DNA]</scope>
    <source>
        <strain evidence="3">CBS 100218</strain>
    </source>
</reference>
<dbReference type="AlphaFoldDB" id="R7YKE0"/>
<dbReference type="RefSeq" id="XP_007777687.1">
    <property type="nucleotide sequence ID" value="XM_007779497.1"/>
</dbReference>
<gene>
    <name evidence="2" type="ORF">W97_01592</name>
</gene>
<organism evidence="2 3">
    <name type="scientific">Coniosporium apollinis (strain CBS 100218)</name>
    <name type="common">Rock-inhabiting black yeast</name>
    <dbReference type="NCBI Taxonomy" id="1168221"/>
    <lineage>
        <taxon>Eukaryota</taxon>
        <taxon>Fungi</taxon>
        <taxon>Dikarya</taxon>
        <taxon>Ascomycota</taxon>
        <taxon>Pezizomycotina</taxon>
        <taxon>Dothideomycetes</taxon>
        <taxon>Dothideomycetes incertae sedis</taxon>
        <taxon>Coniosporium</taxon>
    </lineage>
</organism>
<evidence type="ECO:0000313" key="3">
    <source>
        <dbReference type="Proteomes" id="UP000016924"/>
    </source>
</evidence>
<dbReference type="GeneID" id="19898903"/>
<dbReference type="OrthoDB" id="3956521at2759"/>